<dbReference type="Pfam" id="PF04892">
    <property type="entry name" value="VanZ"/>
    <property type="match status" value="1"/>
</dbReference>
<feature type="transmembrane region" description="Helical" evidence="1">
    <location>
        <begin position="99"/>
        <end position="121"/>
    </location>
</feature>
<protein>
    <submittedName>
        <fullName evidence="3">VanZ family protein</fullName>
    </submittedName>
</protein>
<accession>A0A7D5QF23</accession>
<dbReference type="EMBL" id="CP058579">
    <property type="protein sequence ID" value="QLG61102.1"/>
    <property type="molecule type" value="Genomic_DNA"/>
</dbReference>
<dbReference type="PANTHER" id="PTHR28008">
    <property type="entry name" value="DOMAIN PROTEIN, PUTATIVE (AFU_ORTHOLOGUE AFUA_3G10980)-RELATED"/>
    <property type="match status" value="1"/>
</dbReference>
<dbReference type="RefSeq" id="WP_179267686.1">
    <property type="nucleotide sequence ID" value="NZ_CP058579.1"/>
</dbReference>
<dbReference type="AlphaFoldDB" id="A0A7D5QF23"/>
<keyword evidence="1" id="KW-0812">Transmembrane</keyword>
<evidence type="ECO:0000313" key="3">
    <source>
        <dbReference type="EMBL" id="QLG61102.1"/>
    </source>
</evidence>
<organism evidence="3 4">
    <name type="scientific">Halorarum salinum</name>
    <dbReference type="NCBI Taxonomy" id="2743089"/>
    <lineage>
        <taxon>Archaea</taxon>
        <taxon>Methanobacteriati</taxon>
        <taxon>Methanobacteriota</taxon>
        <taxon>Stenosarchaea group</taxon>
        <taxon>Halobacteria</taxon>
        <taxon>Halobacteriales</taxon>
        <taxon>Haloferacaceae</taxon>
        <taxon>Halorarum</taxon>
    </lineage>
</organism>
<evidence type="ECO:0000259" key="2">
    <source>
        <dbReference type="Pfam" id="PF04892"/>
    </source>
</evidence>
<feature type="transmembrane region" description="Helical" evidence="1">
    <location>
        <begin position="12"/>
        <end position="30"/>
    </location>
</feature>
<gene>
    <name evidence="3" type="primary">vanZ</name>
    <name evidence="3" type="ORF">HUG12_04870</name>
</gene>
<keyword evidence="1" id="KW-1133">Transmembrane helix</keyword>
<reference evidence="3 4" key="1">
    <citation type="submission" date="2020-06" db="EMBL/GenBank/DDBJ databases">
        <title>NJ-3-1, isolated from saline soil.</title>
        <authorList>
            <person name="Cui H.L."/>
            <person name="Shi X."/>
        </authorList>
    </citation>
    <scope>NUCLEOTIDE SEQUENCE [LARGE SCALE GENOMIC DNA]</scope>
    <source>
        <strain evidence="3 4">NJ-3-1</strain>
    </source>
</reference>
<sequence>MRSIPVPLFPRSLRWLGVCAVVVVISYFSLGSVPPEPPTPTPIWDKHLHFISYAGLALALAYATVDHYTSSRRRVLVLGGAIAFGVLIELLQGTTPHRYFGWGDLLANALGAALASLWFVVERVVRYVPILDSD</sequence>
<dbReference type="Proteomes" id="UP000509626">
    <property type="component" value="Chromosome"/>
</dbReference>
<dbReference type="PANTHER" id="PTHR28008:SF1">
    <property type="entry name" value="DOMAIN PROTEIN, PUTATIVE (AFU_ORTHOLOGUE AFUA_3G10980)-RELATED"/>
    <property type="match status" value="1"/>
</dbReference>
<evidence type="ECO:0000256" key="1">
    <source>
        <dbReference type="SAM" id="Phobius"/>
    </source>
</evidence>
<dbReference type="GeneID" id="56036767"/>
<feature type="transmembrane region" description="Helical" evidence="1">
    <location>
        <begin position="50"/>
        <end position="68"/>
    </location>
</feature>
<keyword evidence="4" id="KW-1185">Reference proteome</keyword>
<proteinExistence type="predicted"/>
<dbReference type="OrthoDB" id="214957at2157"/>
<dbReference type="NCBIfam" id="NF037970">
    <property type="entry name" value="vanZ_1"/>
    <property type="match status" value="1"/>
</dbReference>
<name>A0A7D5QF23_9EURY</name>
<dbReference type="InterPro" id="IPR006976">
    <property type="entry name" value="VanZ-like"/>
</dbReference>
<dbReference type="KEGG" id="halu:HUG12_04870"/>
<keyword evidence="1" id="KW-0472">Membrane</keyword>
<feature type="transmembrane region" description="Helical" evidence="1">
    <location>
        <begin position="75"/>
        <end position="93"/>
    </location>
</feature>
<evidence type="ECO:0000313" key="4">
    <source>
        <dbReference type="Proteomes" id="UP000509626"/>
    </source>
</evidence>
<feature type="domain" description="VanZ-like" evidence="2">
    <location>
        <begin position="44"/>
        <end position="120"/>
    </location>
</feature>